<protein>
    <recommendedName>
        <fullName evidence="1">SGNH domain-containing protein</fullName>
    </recommendedName>
</protein>
<evidence type="ECO:0000313" key="2">
    <source>
        <dbReference type="EMBL" id="SMX22479.1"/>
    </source>
</evidence>
<dbReference type="Pfam" id="PF19040">
    <property type="entry name" value="SGNH"/>
    <property type="match status" value="1"/>
</dbReference>
<keyword evidence="3" id="KW-1185">Reference proteome</keyword>
<gene>
    <name evidence="2" type="ORF">BOA8489_00576</name>
</gene>
<sequence length="148" mass="16102">MLETIGAADVIVLVSNWKAAAAPFVVETIMRIKELSSASVVLVGPKQFGVVDIRVLLQMSIYERVANRHMTDIEILLLNKRLKTIEQTIYLDIIGALCDNDGNCPQVTEGGRLISQDGGHLTPAGALLLGDRLEQKMDLSKIFGLATN</sequence>
<organism evidence="2 3">
    <name type="scientific">Boseongicola aestuarii</name>
    <dbReference type="NCBI Taxonomy" id="1470561"/>
    <lineage>
        <taxon>Bacteria</taxon>
        <taxon>Pseudomonadati</taxon>
        <taxon>Pseudomonadota</taxon>
        <taxon>Alphaproteobacteria</taxon>
        <taxon>Rhodobacterales</taxon>
        <taxon>Paracoccaceae</taxon>
        <taxon>Boseongicola</taxon>
    </lineage>
</organism>
<accession>A0A238IVH0</accession>
<feature type="domain" description="SGNH" evidence="1">
    <location>
        <begin position="9"/>
        <end position="135"/>
    </location>
</feature>
<dbReference type="RefSeq" id="WP_093972422.1">
    <property type="nucleotide sequence ID" value="NZ_FXXQ01000001.1"/>
</dbReference>
<reference evidence="2 3" key="1">
    <citation type="submission" date="2017-05" db="EMBL/GenBank/DDBJ databases">
        <authorList>
            <person name="Song R."/>
            <person name="Chenine A.L."/>
            <person name="Ruprecht R.M."/>
        </authorList>
    </citation>
    <scope>NUCLEOTIDE SEQUENCE [LARGE SCALE GENOMIC DNA]</scope>
    <source>
        <strain evidence="2 3">CECT 8489</strain>
    </source>
</reference>
<dbReference type="AlphaFoldDB" id="A0A238IVH0"/>
<dbReference type="EMBL" id="FXXQ01000001">
    <property type="protein sequence ID" value="SMX22479.1"/>
    <property type="molecule type" value="Genomic_DNA"/>
</dbReference>
<proteinExistence type="predicted"/>
<dbReference type="OrthoDB" id="9796461at2"/>
<evidence type="ECO:0000259" key="1">
    <source>
        <dbReference type="Pfam" id="PF19040"/>
    </source>
</evidence>
<name>A0A238IVH0_9RHOB</name>
<dbReference type="Proteomes" id="UP000201838">
    <property type="component" value="Unassembled WGS sequence"/>
</dbReference>
<evidence type="ECO:0000313" key="3">
    <source>
        <dbReference type="Proteomes" id="UP000201838"/>
    </source>
</evidence>
<dbReference type="InterPro" id="IPR043968">
    <property type="entry name" value="SGNH"/>
</dbReference>